<dbReference type="EMBL" id="JAQQWL010000011">
    <property type="protein sequence ID" value="KAK8048673.1"/>
    <property type="molecule type" value="Genomic_DNA"/>
</dbReference>
<name>A0ABR1TPU1_9PEZI</name>
<evidence type="ECO:0000256" key="4">
    <source>
        <dbReference type="SAM" id="MobiDB-lite"/>
    </source>
</evidence>
<comment type="caution">
    <text evidence="6">The sequence shown here is derived from an EMBL/GenBank/DDBJ whole genome shotgun (WGS) entry which is preliminary data.</text>
</comment>
<feature type="region of interest" description="Disordered" evidence="4">
    <location>
        <begin position="268"/>
        <end position="287"/>
    </location>
</feature>
<feature type="compositionally biased region" description="Polar residues" evidence="4">
    <location>
        <begin position="274"/>
        <end position="286"/>
    </location>
</feature>
<reference evidence="6 7" key="1">
    <citation type="submission" date="2023-01" db="EMBL/GenBank/DDBJ databases">
        <title>Analysis of 21 Apiospora genomes using comparative genomics revels a genus with tremendous synthesis potential of carbohydrate active enzymes and secondary metabolites.</title>
        <authorList>
            <person name="Sorensen T."/>
        </authorList>
    </citation>
    <scope>NUCLEOTIDE SEQUENCE [LARGE SCALE GENOMIC DNA]</scope>
    <source>
        <strain evidence="6 7">CBS 135458</strain>
    </source>
</reference>
<keyword evidence="7" id="KW-1185">Reference proteome</keyword>
<dbReference type="PANTHER" id="PTHR45916">
    <property type="entry name" value="STRUCTURAL MAINTENANCE OF CHROMOSOMES PROTEIN 5"/>
    <property type="match status" value="1"/>
</dbReference>
<feature type="compositionally biased region" description="Polar residues" evidence="4">
    <location>
        <begin position="58"/>
        <end position="76"/>
    </location>
</feature>
<dbReference type="RefSeq" id="XP_066710922.1">
    <property type="nucleotide sequence ID" value="XM_066861812.1"/>
</dbReference>
<dbReference type="SUPFAM" id="SSF52540">
    <property type="entry name" value="P-loop containing nucleoside triphosphate hydrolases"/>
    <property type="match status" value="1"/>
</dbReference>
<feature type="domain" description="Rad50/SbcC-type AAA" evidence="5">
    <location>
        <begin position="93"/>
        <end position="282"/>
    </location>
</feature>
<feature type="region of interest" description="Disordered" evidence="4">
    <location>
        <begin position="1"/>
        <end position="83"/>
    </location>
</feature>
<keyword evidence="3" id="KW-0175">Coiled coil</keyword>
<evidence type="ECO:0000313" key="7">
    <source>
        <dbReference type="Proteomes" id="UP001480595"/>
    </source>
</evidence>
<gene>
    <name evidence="6" type="ORF">PG994_010403</name>
</gene>
<evidence type="ECO:0000256" key="1">
    <source>
        <dbReference type="ARBA" id="ARBA00010171"/>
    </source>
</evidence>
<evidence type="ECO:0000256" key="3">
    <source>
        <dbReference type="ARBA" id="ARBA00023054"/>
    </source>
</evidence>
<dbReference type="Proteomes" id="UP001480595">
    <property type="component" value="Unassembled WGS sequence"/>
</dbReference>
<feature type="compositionally biased region" description="Basic residues" evidence="4">
    <location>
        <begin position="1"/>
        <end position="11"/>
    </location>
</feature>
<dbReference type="InterPro" id="IPR027417">
    <property type="entry name" value="P-loop_NTPase"/>
</dbReference>
<accession>A0ABR1TPU1</accession>
<evidence type="ECO:0000256" key="2">
    <source>
        <dbReference type="ARBA" id="ARBA00018687"/>
    </source>
</evidence>
<comment type="similarity">
    <text evidence="1">Belongs to the SMC family. SMC5 subfamily.</text>
</comment>
<evidence type="ECO:0000313" key="6">
    <source>
        <dbReference type="EMBL" id="KAK8048673.1"/>
    </source>
</evidence>
<dbReference type="PANTHER" id="PTHR45916:SF1">
    <property type="entry name" value="STRUCTURAL MAINTENANCE OF CHROMOSOMES PROTEIN 5"/>
    <property type="match status" value="1"/>
</dbReference>
<dbReference type="Pfam" id="PF13476">
    <property type="entry name" value="AAA_23"/>
    <property type="match status" value="1"/>
</dbReference>
<dbReference type="InterPro" id="IPR038729">
    <property type="entry name" value="Rad50/SbcC_AAA"/>
</dbReference>
<protein>
    <recommendedName>
        <fullName evidence="2">Structural maintenance of chromosomes protein 5</fullName>
    </recommendedName>
</protein>
<sequence length="314" mass="35471">MPPTTSRRRSRSVYEDENGTQSPAPESAKRQRQGCRRQDIKPDFDEEDSDRDESNESHAQTAGSSSFRVNGAPNHNGQHDGEEYHPGAIVRVMVEDFVTYEHAEFFPGPNLNMVIGPNGTGKSSLVCAICLGLGFHPRNLGRAGHVGEFVKHGKDYAVIEVELQANPNQRSNPVVRVQISREDNGRKWWLNGKESTQKAVHGLTKEMRIQIDNLCQFLPQDKVAEFASLTPIDLLHETLRAAAPEKMIEEQSQLKALHQEHKKLKANADAASETLKQLESRQQAQQADVDRLKEREAITERIEEWKKNAHLRYI</sequence>
<organism evidence="6 7">
    <name type="scientific">Apiospora phragmitis</name>
    <dbReference type="NCBI Taxonomy" id="2905665"/>
    <lineage>
        <taxon>Eukaryota</taxon>
        <taxon>Fungi</taxon>
        <taxon>Dikarya</taxon>
        <taxon>Ascomycota</taxon>
        <taxon>Pezizomycotina</taxon>
        <taxon>Sordariomycetes</taxon>
        <taxon>Xylariomycetidae</taxon>
        <taxon>Amphisphaeriales</taxon>
        <taxon>Apiosporaceae</taxon>
        <taxon>Apiospora</taxon>
    </lineage>
</organism>
<proteinExistence type="inferred from homology"/>
<dbReference type="GeneID" id="92094875"/>
<evidence type="ECO:0000259" key="5">
    <source>
        <dbReference type="Pfam" id="PF13476"/>
    </source>
</evidence>
<dbReference type="Gene3D" id="3.40.50.300">
    <property type="entry name" value="P-loop containing nucleotide triphosphate hydrolases"/>
    <property type="match status" value="1"/>
</dbReference>
<feature type="compositionally biased region" description="Acidic residues" evidence="4">
    <location>
        <begin position="44"/>
        <end position="53"/>
    </location>
</feature>